<dbReference type="AlphaFoldDB" id="A0A7U8B3R6"/>
<gene>
    <name evidence="2" type="ORF">CT510_06515</name>
</gene>
<feature type="coiled-coil region" evidence="1">
    <location>
        <begin position="82"/>
        <end position="113"/>
    </location>
</feature>
<protein>
    <submittedName>
        <fullName evidence="2">Uncharacterized protein</fullName>
    </submittedName>
</protein>
<evidence type="ECO:0000313" key="2">
    <source>
        <dbReference type="EMBL" id="EAJ1622298.1"/>
    </source>
</evidence>
<comment type="caution">
    <text evidence="2">The sequence shown here is derived from an EMBL/GenBank/DDBJ whole genome shotgun (WGS) entry which is preliminary data.</text>
</comment>
<dbReference type="Proteomes" id="UP000535305">
    <property type="component" value="Unassembled WGS sequence"/>
</dbReference>
<evidence type="ECO:0000256" key="1">
    <source>
        <dbReference type="SAM" id="Coils"/>
    </source>
</evidence>
<sequence>MEKEEFQKLMQKAGFKNKQELAVLLNLSYGSVNAWGSVKPYPRYLKSWFENYIKAKKYDEALSGRNLGLVRDEVGCDEPLKVKQELEKLRLENAKLREELEKFERYKEALRAIF</sequence>
<keyword evidence="3" id="KW-1185">Reference proteome</keyword>
<evidence type="ECO:0000313" key="3">
    <source>
        <dbReference type="Proteomes" id="UP000535305"/>
    </source>
</evidence>
<organism evidence="2 3">
    <name type="scientific">Campylobacter upsaliensis</name>
    <dbReference type="NCBI Taxonomy" id="28080"/>
    <lineage>
        <taxon>Bacteria</taxon>
        <taxon>Pseudomonadati</taxon>
        <taxon>Campylobacterota</taxon>
        <taxon>Epsilonproteobacteria</taxon>
        <taxon>Campylobacterales</taxon>
        <taxon>Campylobacteraceae</taxon>
        <taxon>Campylobacter</taxon>
    </lineage>
</organism>
<proteinExistence type="predicted"/>
<keyword evidence="1" id="KW-0175">Coiled coil</keyword>
<accession>A0A7U8B3R6</accession>
<reference evidence="2 3" key="1">
    <citation type="submission" date="2018-06" db="EMBL/GenBank/DDBJ databases">
        <authorList>
            <consortium name="PulseNet: The National Subtyping Network for Foodborne Disease Surveillance"/>
            <person name="Tarr C.L."/>
            <person name="Trees E."/>
            <person name="Katz L.S."/>
            <person name="Carleton-Romer H.A."/>
            <person name="Stroika S."/>
            <person name="Kucerova Z."/>
            <person name="Roache K.F."/>
            <person name="Sabol A.L."/>
            <person name="Besser J."/>
            <person name="Gerner-Smidt P."/>
        </authorList>
    </citation>
    <scope>NUCLEOTIDE SEQUENCE [LARGE SCALE GENOMIC DNA]</scope>
    <source>
        <strain evidence="2 3">PNUSAC003104</strain>
    </source>
</reference>
<name>A0A7U8B3R6_CAMUP</name>
<dbReference type="EMBL" id="AABVLA010000027">
    <property type="protein sequence ID" value="EAJ1622298.1"/>
    <property type="molecule type" value="Genomic_DNA"/>
</dbReference>